<protein>
    <submittedName>
        <fullName evidence="2">Mid1 protein</fullName>
    </submittedName>
</protein>
<feature type="signal peptide" evidence="1">
    <location>
        <begin position="1"/>
        <end position="16"/>
    </location>
</feature>
<dbReference type="InterPro" id="IPR024338">
    <property type="entry name" value="MID1/Yam8"/>
</dbReference>
<dbReference type="InterPro" id="IPR036790">
    <property type="entry name" value="Frizzled_dom_sf"/>
</dbReference>
<evidence type="ECO:0000313" key="2">
    <source>
        <dbReference type="EMBL" id="GMM45025.1"/>
    </source>
</evidence>
<dbReference type="EMBL" id="BTGB01000001">
    <property type="protein sequence ID" value="GMM45025.1"/>
    <property type="molecule type" value="Genomic_DNA"/>
</dbReference>
<dbReference type="PANTHER" id="PTHR39142:SF1">
    <property type="entry name" value="AEL197CP"/>
    <property type="match status" value="1"/>
</dbReference>
<dbReference type="GO" id="GO:0098703">
    <property type="term" value="P:calcium ion import across plasma membrane"/>
    <property type="evidence" value="ECO:0007669"/>
    <property type="project" value="InterPro"/>
</dbReference>
<accession>A0AAV5R0S3</accession>
<sequence length="512" mass="58091">MMLFLQLILTIPTILAINVLNASDYTNTIEQLNLYSPEVKYISKSESSLDLDTLGVIQESIPIQIPVHYNDVLAYKFKPNLSPELTHSYQLLVYLSASLCSVPDSWNTSDPFNGMNLFYTFNETVAKSLLYDDMMLITFQNGFAEGLAQSYLHNDRTDYTLYIIIEPSECDHCNSDDVWNLEFAASQTQSLFVYDTEPRISVIDVDYNSILFEADHKIFASNRSYSLQIFEGEYPIPIGLNQSLCFIKANPNAKYSLRLDQSNSTSFSNVFVISDLTIAEQYSAVLVVDFTDIVYGGGVFQPFSFTMSKSKSCKLVYGLSFCNEVAYSVPISSNLLYDKETWGDFVSQYDNYSESYYQPFQYAMQQIACDTELDARYSPIRTCDDCMYSYKQWLCAVTIPRCVSSLNAGPFNKVYKAGTGRNKFIEETINPPLPYAEVLPCYNVCEAIVRDCPADFSFGCPEDPELAKLSYSDPSYNILETDEIDMITELEEDGDIYRLCNYMGEKNMGLPV</sequence>
<evidence type="ECO:0000313" key="3">
    <source>
        <dbReference type="Proteomes" id="UP001378960"/>
    </source>
</evidence>
<keyword evidence="3" id="KW-1185">Reference proteome</keyword>
<keyword evidence="1" id="KW-0732">Signal</keyword>
<dbReference type="AlphaFoldDB" id="A0AAV5R0S3"/>
<dbReference type="GO" id="GO:0005262">
    <property type="term" value="F:calcium channel activity"/>
    <property type="evidence" value="ECO:0007669"/>
    <property type="project" value="InterPro"/>
</dbReference>
<proteinExistence type="predicted"/>
<organism evidence="2 3">
    <name type="scientific">Pichia kluyveri</name>
    <name type="common">Yeast</name>
    <dbReference type="NCBI Taxonomy" id="36015"/>
    <lineage>
        <taxon>Eukaryota</taxon>
        <taxon>Fungi</taxon>
        <taxon>Dikarya</taxon>
        <taxon>Ascomycota</taxon>
        <taxon>Saccharomycotina</taxon>
        <taxon>Pichiomycetes</taxon>
        <taxon>Pichiales</taxon>
        <taxon>Pichiaceae</taxon>
        <taxon>Pichia</taxon>
    </lineage>
</organism>
<reference evidence="2 3" key="1">
    <citation type="journal article" date="2023" name="Elife">
        <title>Identification of key yeast species and microbe-microbe interactions impacting larval growth of Drosophila in the wild.</title>
        <authorList>
            <person name="Mure A."/>
            <person name="Sugiura Y."/>
            <person name="Maeda R."/>
            <person name="Honda K."/>
            <person name="Sakurai N."/>
            <person name="Takahashi Y."/>
            <person name="Watada M."/>
            <person name="Katoh T."/>
            <person name="Gotoh A."/>
            <person name="Gotoh Y."/>
            <person name="Taniguchi I."/>
            <person name="Nakamura K."/>
            <person name="Hayashi T."/>
            <person name="Katayama T."/>
            <person name="Uemura T."/>
            <person name="Hattori Y."/>
        </authorList>
    </citation>
    <scope>NUCLEOTIDE SEQUENCE [LARGE SCALE GENOMIC DNA]</scope>
    <source>
        <strain evidence="2 3">PK-24</strain>
    </source>
</reference>
<dbReference type="PANTHER" id="PTHR39142">
    <property type="entry name" value="MID1P"/>
    <property type="match status" value="1"/>
</dbReference>
<dbReference type="Proteomes" id="UP001378960">
    <property type="component" value="Unassembled WGS sequence"/>
</dbReference>
<gene>
    <name evidence="2" type="ORF">DAPK24_016000</name>
</gene>
<name>A0AAV5R0S3_PICKL</name>
<feature type="chain" id="PRO_5043484392" evidence="1">
    <location>
        <begin position="17"/>
        <end position="512"/>
    </location>
</feature>
<dbReference type="Pfam" id="PF12929">
    <property type="entry name" value="Mid1"/>
    <property type="match status" value="1"/>
</dbReference>
<comment type="caution">
    <text evidence="2">The sequence shown here is derived from an EMBL/GenBank/DDBJ whole genome shotgun (WGS) entry which is preliminary data.</text>
</comment>
<dbReference type="Gene3D" id="1.10.2000.10">
    <property type="entry name" value="Frizzled cysteine-rich domain"/>
    <property type="match status" value="1"/>
</dbReference>
<evidence type="ECO:0000256" key="1">
    <source>
        <dbReference type="SAM" id="SignalP"/>
    </source>
</evidence>